<evidence type="ECO:0000256" key="1">
    <source>
        <dbReference type="SAM" id="MobiDB-lite"/>
    </source>
</evidence>
<keyword evidence="2" id="KW-0812">Transmembrane</keyword>
<accession>Q6IIZ4</accession>
<feature type="region of interest" description="Disordered" evidence="1">
    <location>
        <begin position="31"/>
        <end position="55"/>
    </location>
</feature>
<sequence length="116" mass="12990">MPRVYYRSLWHTQLHLRQPWASWQHMVRSEGERYEGGSRPTTEPPKPLTPRAPPKGTTTLFMPVATFYKVYSALASSTAIGIIIIISRHNSRVTSGWWILGAVGCVQDAPGCPRVA</sequence>
<organism evidence="3">
    <name type="scientific">Drosophila melanogaster</name>
    <name type="common">Fruit fly</name>
    <dbReference type="NCBI Taxonomy" id="7227"/>
    <lineage>
        <taxon>Eukaryota</taxon>
        <taxon>Metazoa</taxon>
        <taxon>Ecdysozoa</taxon>
        <taxon>Arthropoda</taxon>
        <taxon>Hexapoda</taxon>
        <taxon>Insecta</taxon>
        <taxon>Pterygota</taxon>
        <taxon>Neoptera</taxon>
        <taxon>Endopterygota</taxon>
        <taxon>Diptera</taxon>
        <taxon>Brachycera</taxon>
        <taxon>Muscomorpha</taxon>
        <taxon>Ephydroidea</taxon>
        <taxon>Drosophilidae</taxon>
        <taxon>Drosophila</taxon>
        <taxon>Sophophora</taxon>
    </lineage>
</organism>
<protein>
    <submittedName>
        <fullName evidence="3">HDC16455</fullName>
    </submittedName>
</protein>
<evidence type="ECO:0000313" key="3">
    <source>
        <dbReference type="EMBL" id="DAA04427.1"/>
    </source>
</evidence>
<feature type="transmembrane region" description="Helical" evidence="2">
    <location>
        <begin position="68"/>
        <end position="86"/>
    </location>
</feature>
<gene>
    <name evidence="3" type="ORF">HDC16455</name>
</gene>
<evidence type="ECO:0000256" key="2">
    <source>
        <dbReference type="SAM" id="Phobius"/>
    </source>
</evidence>
<feature type="compositionally biased region" description="Pro residues" evidence="1">
    <location>
        <begin position="42"/>
        <end position="53"/>
    </location>
</feature>
<dbReference type="EMBL" id="BK002922">
    <property type="protein sequence ID" value="DAA04427.1"/>
    <property type="molecule type" value="Genomic_DNA"/>
</dbReference>
<keyword evidence="2" id="KW-0472">Membrane</keyword>
<proteinExistence type="predicted"/>
<keyword evidence="2" id="KW-1133">Transmembrane helix</keyword>
<name>Q6IIZ4_DROME</name>
<reference evidence="3" key="1">
    <citation type="journal article" date="2003" name="Genome Biol.">
        <title>An integrated gene annotation and transcriptional profiling approach towards the full gene content of the Drosophila genome.</title>
        <authorList>
            <person name="Hild M."/>
            <person name="Beckmann B."/>
            <person name="Haas S.A."/>
            <person name="Koch B."/>
            <person name="Solovyev V."/>
            <person name="Busold C."/>
            <person name="Fellenberg K."/>
            <person name="Boutros M."/>
            <person name="Vingron M."/>
            <person name="Sauer F."/>
            <person name="Hoheisel J.D."/>
            <person name="Paro R."/>
        </authorList>
    </citation>
    <scope>NUCLEOTIDE SEQUENCE</scope>
</reference>
<dbReference type="AlphaFoldDB" id="Q6IIZ4"/>